<keyword evidence="5" id="KW-0547">Nucleotide-binding</keyword>
<keyword evidence="7" id="KW-0067">ATP-binding</keyword>
<evidence type="ECO:0000256" key="6">
    <source>
        <dbReference type="ARBA" id="ARBA00022777"/>
    </source>
</evidence>
<organism evidence="13 14">
    <name type="scientific">Plesiocystis pacifica SIR-1</name>
    <dbReference type="NCBI Taxonomy" id="391625"/>
    <lineage>
        <taxon>Bacteria</taxon>
        <taxon>Pseudomonadati</taxon>
        <taxon>Myxococcota</taxon>
        <taxon>Polyangia</taxon>
        <taxon>Nannocystales</taxon>
        <taxon>Nannocystaceae</taxon>
        <taxon>Plesiocystis</taxon>
    </lineage>
</organism>
<dbReference type="Gene3D" id="3.30.450.20">
    <property type="entry name" value="PAS domain"/>
    <property type="match status" value="1"/>
</dbReference>
<evidence type="ECO:0000256" key="5">
    <source>
        <dbReference type="ARBA" id="ARBA00022741"/>
    </source>
</evidence>
<protein>
    <recommendedName>
        <fullName evidence="2">histidine kinase</fullName>
        <ecNumber evidence="2">2.7.13.3</ecNumber>
    </recommendedName>
</protein>
<dbReference type="PROSITE" id="PS50109">
    <property type="entry name" value="HIS_KIN"/>
    <property type="match status" value="1"/>
</dbReference>
<dbReference type="SMART" id="SM00086">
    <property type="entry name" value="PAC"/>
    <property type="match status" value="1"/>
</dbReference>
<evidence type="ECO:0000313" key="14">
    <source>
        <dbReference type="Proteomes" id="UP000005801"/>
    </source>
</evidence>
<evidence type="ECO:0000256" key="8">
    <source>
        <dbReference type="ARBA" id="ARBA00023012"/>
    </source>
</evidence>
<dbReference type="InterPro" id="IPR035965">
    <property type="entry name" value="PAS-like_dom_sf"/>
</dbReference>
<keyword evidence="4" id="KW-0808">Transferase</keyword>
<dbReference type="InterPro" id="IPR001610">
    <property type="entry name" value="PAC"/>
</dbReference>
<dbReference type="Proteomes" id="UP000005801">
    <property type="component" value="Unassembled WGS sequence"/>
</dbReference>
<dbReference type="PANTHER" id="PTHR43065">
    <property type="entry name" value="SENSOR HISTIDINE KINASE"/>
    <property type="match status" value="1"/>
</dbReference>
<dbReference type="SUPFAM" id="SSF47384">
    <property type="entry name" value="Homodimeric domain of signal transducing histidine kinase"/>
    <property type="match status" value="1"/>
</dbReference>
<dbReference type="SMART" id="SM00387">
    <property type="entry name" value="HATPase_c"/>
    <property type="match status" value="1"/>
</dbReference>
<dbReference type="PROSITE" id="PS50113">
    <property type="entry name" value="PAC"/>
    <property type="match status" value="1"/>
</dbReference>
<dbReference type="eggNOG" id="COG5000">
    <property type="taxonomic scope" value="Bacteria"/>
</dbReference>
<dbReference type="RefSeq" id="WP_006974882.1">
    <property type="nucleotide sequence ID" value="NZ_ABCS01000076.1"/>
</dbReference>
<feature type="domain" description="Histidine kinase" evidence="10">
    <location>
        <begin position="149"/>
        <end position="359"/>
    </location>
</feature>
<gene>
    <name evidence="13" type="ORF">PPSIR1_19949</name>
</gene>
<proteinExistence type="predicted"/>
<reference evidence="13 14" key="1">
    <citation type="submission" date="2007-06" db="EMBL/GenBank/DDBJ databases">
        <authorList>
            <person name="Shimkets L."/>
            <person name="Ferriera S."/>
            <person name="Johnson J."/>
            <person name="Kravitz S."/>
            <person name="Beeson K."/>
            <person name="Sutton G."/>
            <person name="Rogers Y.-H."/>
            <person name="Friedman R."/>
            <person name="Frazier M."/>
            <person name="Venter J.C."/>
        </authorList>
    </citation>
    <scope>NUCLEOTIDE SEQUENCE [LARGE SCALE GENOMIC DNA]</scope>
    <source>
        <strain evidence="13 14">SIR-1</strain>
    </source>
</reference>
<evidence type="ECO:0000256" key="1">
    <source>
        <dbReference type="ARBA" id="ARBA00000085"/>
    </source>
</evidence>
<dbReference type="PROSITE" id="PS50112">
    <property type="entry name" value="PAS"/>
    <property type="match status" value="1"/>
</dbReference>
<evidence type="ECO:0000313" key="13">
    <source>
        <dbReference type="EMBL" id="EDM75981.1"/>
    </source>
</evidence>
<dbReference type="InterPro" id="IPR036097">
    <property type="entry name" value="HisK_dim/P_sf"/>
</dbReference>
<dbReference type="GO" id="GO:0005524">
    <property type="term" value="F:ATP binding"/>
    <property type="evidence" value="ECO:0007669"/>
    <property type="project" value="UniProtKB-KW"/>
</dbReference>
<keyword evidence="8" id="KW-0902">Two-component regulatory system</keyword>
<comment type="caution">
    <text evidence="13">The sequence shown here is derived from an EMBL/GenBank/DDBJ whole genome shotgun (WGS) entry which is preliminary data.</text>
</comment>
<dbReference type="Gene3D" id="1.10.287.130">
    <property type="match status" value="1"/>
</dbReference>
<dbReference type="STRING" id="391625.PPSIR1_19949"/>
<evidence type="ECO:0000256" key="9">
    <source>
        <dbReference type="SAM" id="MobiDB-lite"/>
    </source>
</evidence>
<dbReference type="GO" id="GO:0000155">
    <property type="term" value="F:phosphorelay sensor kinase activity"/>
    <property type="evidence" value="ECO:0007669"/>
    <property type="project" value="InterPro"/>
</dbReference>
<accession>A6GDU2</accession>
<evidence type="ECO:0000256" key="3">
    <source>
        <dbReference type="ARBA" id="ARBA00022553"/>
    </source>
</evidence>
<feature type="domain" description="PAS" evidence="11">
    <location>
        <begin position="10"/>
        <end position="81"/>
    </location>
</feature>
<dbReference type="SUPFAM" id="SSF55785">
    <property type="entry name" value="PYP-like sensor domain (PAS domain)"/>
    <property type="match status" value="1"/>
</dbReference>
<dbReference type="InterPro" id="IPR013656">
    <property type="entry name" value="PAS_4"/>
</dbReference>
<dbReference type="PANTHER" id="PTHR43065:SF10">
    <property type="entry name" value="PEROXIDE STRESS-ACTIVATED HISTIDINE KINASE MAK3"/>
    <property type="match status" value="1"/>
</dbReference>
<dbReference type="EMBL" id="ABCS01000076">
    <property type="protein sequence ID" value="EDM75981.1"/>
    <property type="molecule type" value="Genomic_DNA"/>
</dbReference>
<dbReference type="Pfam" id="PF02518">
    <property type="entry name" value="HATPase_c"/>
    <property type="match status" value="1"/>
</dbReference>
<dbReference type="InterPro" id="IPR036890">
    <property type="entry name" value="HATPase_C_sf"/>
</dbReference>
<dbReference type="SMART" id="SM00091">
    <property type="entry name" value="PAS"/>
    <property type="match status" value="1"/>
</dbReference>
<evidence type="ECO:0000259" key="11">
    <source>
        <dbReference type="PROSITE" id="PS50112"/>
    </source>
</evidence>
<dbReference type="OrthoDB" id="5448087at2"/>
<dbReference type="Gene3D" id="3.30.565.10">
    <property type="entry name" value="Histidine kinase-like ATPase, C-terminal domain"/>
    <property type="match status" value="1"/>
</dbReference>
<dbReference type="InterPro" id="IPR003594">
    <property type="entry name" value="HATPase_dom"/>
</dbReference>
<dbReference type="SUPFAM" id="SSF55874">
    <property type="entry name" value="ATPase domain of HSP90 chaperone/DNA topoisomerase II/histidine kinase"/>
    <property type="match status" value="1"/>
</dbReference>
<dbReference type="PRINTS" id="PR00344">
    <property type="entry name" value="BCTRLSENSOR"/>
</dbReference>
<dbReference type="InterPro" id="IPR003661">
    <property type="entry name" value="HisK_dim/P_dom"/>
</dbReference>
<dbReference type="InterPro" id="IPR005467">
    <property type="entry name" value="His_kinase_dom"/>
</dbReference>
<evidence type="ECO:0000259" key="10">
    <source>
        <dbReference type="PROSITE" id="PS50109"/>
    </source>
</evidence>
<name>A6GDU2_9BACT</name>
<keyword evidence="6 13" id="KW-0418">Kinase</keyword>
<sequence>MTSLTELSSETNFVARLMRSTNAIVLFMDPQGRVVLFNDYMRDLSGYALEEVEGKDWFDRFIPEHERERLRELYARGIDGVEVARNVNPIRTRSGEERLIEWWGNAVYDEAGEVLGLVSVGQDITEREQLRTKLAQSERLASIGMMASVFAHEVGNPLNAMFLQAQLLRRRVDRPDRGELGPKVDALLGEIQRLNTLLDEFRSYHRPTKLQLSMTDIAEVLAKVEHTLTLQAKDRGLLIESEIEGELPRLFASANKLEQVFLNLCKNALEAMHERGEVLRLRAQATEEGGVRVDVIDEGVGVPEDLPDLFAPFATTKSSGMGLGLPLVRDIVRAHGGDIAYAGNDSGGTTFTVTLPRRPDPAASEQASTPAVG</sequence>
<evidence type="ECO:0000259" key="12">
    <source>
        <dbReference type="PROSITE" id="PS50113"/>
    </source>
</evidence>
<evidence type="ECO:0000256" key="4">
    <source>
        <dbReference type="ARBA" id="ARBA00022679"/>
    </source>
</evidence>
<feature type="domain" description="PAC" evidence="12">
    <location>
        <begin position="83"/>
        <end position="136"/>
    </location>
</feature>
<dbReference type="AlphaFoldDB" id="A6GDU2"/>
<dbReference type="CDD" id="cd00082">
    <property type="entry name" value="HisKA"/>
    <property type="match status" value="1"/>
</dbReference>
<dbReference type="CDD" id="cd00130">
    <property type="entry name" value="PAS"/>
    <property type="match status" value="1"/>
</dbReference>
<feature type="region of interest" description="Disordered" evidence="9">
    <location>
        <begin position="348"/>
        <end position="373"/>
    </location>
</feature>
<dbReference type="Pfam" id="PF00512">
    <property type="entry name" value="HisKA"/>
    <property type="match status" value="1"/>
</dbReference>
<evidence type="ECO:0000256" key="2">
    <source>
        <dbReference type="ARBA" id="ARBA00012438"/>
    </source>
</evidence>
<dbReference type="SMART" id="SM00388">
    <property type="entry name" value="HisKA"/>
    <property type="match status" value="1"/>
</dbReference>
<comment type="catalytic activity">
    <reaction evidence="1">
        <text>ATP + protein L-histidine = ADP + protein N-phospho-L-histidine.</text>
        <dbReference type="EC" id="2.7.13.3"/>
    </reaction>
</comment>
<dbReference type="NCBIfam" id="TIGR00229">
    <property type="entry name" value="sensory_box"/>
    <property type="match status" value="1"/>
</dbReference>
<dbReference type="InterPro" id="IPR000014">
    <property type="entry name" value="PAS"/>
</dbReference>
<dbReference type="Pfam" id="PF08448">
    <property type="entry name" value="PAS_4"/>
    <property type="match status" value="1"/>
</dbReference>
<dbReference type="EC" id="2.7.13.3" evidence="2"/>
<dbReference type="InterPro" id="IPR000700">
    <property type="entry name" value="PAS-assoc_C"/>
</dbReference>
<dbReference type="InterPro" id="IPR004358">
    <property type="entry name" value="Sig_transdc_His_kin-like_C"/>
</dbReference>
<evidence type="ECO:0000256" key="7">
    <source>
        <dbReference type="ARBA" id="ARBA00022840"/>
    </source>
</evidence>
<keyword evidence="3" id="KW-0597">Phosphoprotein</keyword>
<keyword evidence="14" id="KW-1185">Reference proteome</keyword>